<name>A0AA41SJN4_PAPNU</name>
<accession>A0AA41SJN4</accession>
<protein>
    <submittedName>
        <fullName evidence="1">Uncharacterized protein</fullName>
    </submittedName>
</protein>
<keyword evidence="2" id="KW-1185">Reference proteome</keyword>
<dbReference type="InterPro" id="IPR039904">
    <property type="entry name" value="TRANK1"/>
</dbReference>
<evidence type="ECO:0000313" key="2">
    <source>
        <dbReference type="Proteomes" id="UP001177140"/>
    </source>
</evidence>
<sequence>MDAHQFISAAQSYWISEVTCLGMNVLKTLNTLYRHYIGKSLSVFDHGMTSLHIFEVAKGLVESKLLDWEAPKALLEYSASSKQRFFEMICPTDSKMIFSEDMIKLRKTELCREITKEVIMEIISSEQKFSLGPIWKVVMLIFVYGSLPDQLYQVIVNRSDLNTFWKSFFELFKDCIDSGIVRLSFLLQTRKCLGRSCQPWWNRMSSYISPFHFLYLMERLLYLGSSWVGIYFTTKSSLLETLTCENWKVYTKSESDTDISSKAELCSLFGFLSGFAHHILLGKKDTVEWFKKTDIAARKNYPSLVLRLVILVCLVCIITRDRFDVLYEILIEDEISSLLPLEFRKILSLAKPSKYPHETVSRDVDYNKLSKLFAEVLKIIENPLVILYSGKNRPTFSCLDAIFIDMKLITCREDILNILYLERTQGVQQDADLELETKQFTVNGHEHVSDMRWGYETIWHGVDDFTVNPHALKFNMEFVIRVLDAGIAKLNLNASSSTEDRIFAAEAGIMLREVKQNLTALRDSGPSKENIQVILDKFGELYRKAQAADTRLREQTDSFFSMLMAPHTSQVSFTSMLKYCQKKELSRLEKDKGNGKKK</sequence>
<dbReference type="PANTHER" id="PTHR21529:SF4">
    <property type="entry name" value="TPR AND ANKYRIN REPEAT-CONTAINING PROTEIN 1"/>
    <property type="match status" value="1"/>
</dbReference>
<reference evidence="1" key="1">
    <citation type="submission" date="2022-03" db="EMBL/GenBank/DDBJ databases">
        <title>A functionally conserved STORR gene fusion in Papaver species that diverged 16.8 million years ago.</title>
        <authorList>
            <person name="Catania T."/>
        </authorList>
    </citation>
    <scope>NUCLEOTIDE SEQUENCE</scope>
    <source>
        <strain evidence="1">S-191538</strain>
    </source>
</reference>
<comment type="caution">
    <text evidence="1">The sequence shown here is derived from an EMBL/GenBank/DDBJ whole genome shotgun (WGS) entry which is preliminary data.</text>
</comment>
<proteinExistence type="predicted"/>
<dbReference type="EMBL" id="JAJJMA010164925">
    <property type="protein sequence ID" value="MCL7036160.1"/>
    <property type="molecule type" value="Genomic_DNA"/>
</dbReference>
<dbReference type="AlphaFoldDB" id="A0AA41SJN4"/>
<dbReference type="Proteomes" id="UP001177140">
    <property type="component" value="Unassembled WGS sequence"/>
</dbReference>
<organism evidence="1 2">
    <name type="scientific">Papaver nudicaule</name>
    <name type="common">Iceland poppy</name>
    <dbReference type="NCBI Taxonomy" id="74823"/>
    <lineage>
        <taxon>Eukaryota</taxon>
        <taxon>Viridiplantae</taxon>
        <taxon>Streptophyta</taxon>
        <taxon>Embryophyta</taxon>
        <taxon>Tracheophyta</taxon>
        <taxon>Spermatophyta</taxon>
        <taxon>Magnoliopsida</taxon>
        <taxon>Ranunculales</taxon>
        <taxon>Papaveraceae</taxon>
        <taxon>Papaveroideae</taxon>
        <taxon>Papaver</taxon>
    </lineage>
</organism>
<dbReference type="PANTHER" id="PTHR21529">
    <property type="entry name" value="MAMMARY TURMOR VIRUS RECEPTOR HOMOLOG 1, 2 MTVR1, 2"/>
    <property type="match status" value="1"/>
</dbReference>
<evidence type="ECO:0000313" key="1">
    <source>
        <dbReference type="EMBL" id="MCL7036160.1"/>
    </source>
</evidence>
<gene>
    <name evidence="1" type="ORF">MKW94_004737</name>
</gene>